<dbReference type="InterPro" id="IPR055210">
    <property type="entry name" value="CtpA/B_N"/>
</dbReference>
<dbReference type="Proteomes" id="UP001524478">
    <property type="component" value="Unassembled WGS sequence"/>
</dbReference>
<dbReference type="InterPro" id="IPR001478">
    <property type="entry name" value="PDZ"/>
</dbReference>
<dbReference type="InterPro" id="IPR036034">
    <property type="entry name" value="PDZ_sf"/>
</dbReference>
<dbReference type="PROSITE" id="PS50106">
    <property type="entry name" value="PDZ"/>
    <property type="match status" value="1"/>
</dbReference>
<comment type="caution">
    <text evidence="8">The sequence shown here is derived from an EMBL/GenBank/DDBJ whole genome shotgun (WGS) entry which is preliminary data.</text>
</comment>
<dbReference type="CDD" id="cd06782">
    <property type="entry name" value="cpPDZ_CPP-like"/>
    <property type="match status" value="1"/>
</dbReference>
<dbReference type="Pfam" id="PF22694">
    <property type="entry name" value="CtpB_N-like"/>
    <property type="match status" value="1"/>
</dbReference>
<gene>
    <name evidence="8" type="ORF">NE686_12925</name>
</gene>
<dbReference type="InterPro" id="IPR004447">
    <property type="entry name" value="Peptidase_S41A"/>
</dbReference>
<dbReference type="PANTHER" id="PTHR32060">
    <property type="entry name" value="TAIL-SPECIFIC PROTEASE"/>
    <property type="match status" value="1"/>
</dbReference>
<dbReference type="SUPFAM" id="SSF50156">
    <property type="entry name" value="PDZ domain-like"/>
    <property type="match status" value="1"/>
</dbReference>
<dbReference type="PANTHER" id="PTHR32060:SF22">
    <property type="entry name" value="CARBOXYL-TERMINAL-PROCESSING PEPTIDASE 3, CHLOROPLASTIC"/>
    <property type="match status" value="1"/>
</dbReference>
<dbReference type="Gene3D" id="2.30.42.10">
    <property type="match status" value="1"/>
</dbReference>
<keyword evidence="9" id="KW-1185">Reference proteome</keyword>
<name>A0ABT1SBY6_9FIRM</name>
<evidence type="ECO:0000256" key="2">
    <source>
        <dbReference type="ARBA" id="ARBA00022670"/>
    </source>
</evidence>
<feature type="chain" id="PRO_5046668624" evidence="6">
    <location>
        <begin position="26"/>
        <end position="371"/>
    </location>
</feature>
<dbReference type="InterPro" id="IPR005151">
    <property type="entry name" value="Tail-specific_protease"/>
</dbReference>
<dbReference type="InterPro" id="IPR029045">
    <property type="entry name" value="ClpP/crotonase-like_dom_sf"/>
</dbReference>
<evidence type="ECO:0000259" key="7">
    <source>
        <dbReference type="PROSITE" id="PS50106"/>
    </source>
</evidence>
<dbReference type="Pfam" id="PF03572">
    <property type="entry name" value="Peptidase_S41"/>
    <property type="match status" value="1"/>
</dbReference>
<dbReference type="Gene3D" id="3.30.750.44">
    <property type="match status" value="1"/>
</dbReference>
<dbReference type="Pfam" id="PF17820">
    <property type="entry name" value="PDZ_6"/>
    <property type="match status" value="1"/>
</dbReference>
<proteinExistence type="inferred from homology"/>
<evidence type="ECO:0000256" key="5">
    <source>
        <dbReference type="RuleBase" id="RU004404"/>
    </source>
</evidence>
<dbReference type="InterPro" id="IPR041489">
    <property type="entry name" value="PDZ_6"/>
</dbReference>
<dbReference type="RefSeq" id="WP_256311822.1">
    <property type="nucleotide sequence ID" value="NZ_JANGAC010000009.1"/>
</dbReference>
<keyword evidence="2 5" id="KW-0645">Protease</keyword>
<reference evidence="8 9" key="1">
    <citation type="submission" date="2022-06" db="EMBL/GenBank/DDBJ databases">
        <title>Isolation of gut microbiota from human fecal samples.</title>
        <authorList>
            <person name="Pamer E.G."/>
            <person name="Barat B."/>
            <person name="Waligurski E."/>
            <person name="Medina S."/>
            <person name="Paddock L."/>
            <person name="Mostad J."/>
        </authorList>
    </citation>
    <scope>NUCLEOTIDE SEQUENCE [LARGE SCALE GENOMIC DNA]</scope>
    <source>
        <strain evidence="8 9">DFI.7.95</strain>
    </source>
</reference>
<keyword evidence="3 5" id="KW-0378">Hydrolase</keyword>
<dbReference type="SMART" id="SM00245">
    <property type="entry name" value="TSPc"/>
    <property type="match status" value="1"/>
</dbReference>
<organism evidence="8 9">
    <name type="scientific">Tissierella carlieri</name>
    <dbReference type="NCBI Taxonomy" id="689904"/>
    <lineage>
        <taxon>Bacteria</taxon>
        <taxon>Bacillati</taxon>
        <taxon>Bacillota</taxon>
        <taxon>Tissierellia</taxon>
        <taxon>Tissierellales</taxon>
        <taxon>Tissierellaceae</taxon>
        <taxon>Tissierella</taxon>
    </lineage>
</organism>
<dbReference type="Gene3D" id="3.90.226.10">
    <property type="entry name" value="2-enoyl-CoA Hydratase, Chain A, domain 1"/>
    <property type="match status" value="1"/>
</dbReference>
<dbReference type="SMART" id="SM00228">
    <property type="entry name" value="PDZ"/>
    <property type="match status" value="1"/>
</dbReference>
<evidence type="ECO:0000256" key="4">
    <source>
        <dbReference type="ARBA" id="ARBA00022825"/>
    </source>
</evidence>
<dbReference type="CDD" id="cd07560">
    <property type="entry name" value="Peptidase_S41_CPP"/>
    <property type="match status" value="1"/>
</dbReference>
<dbReference type="EMBL" id="JANGAC010000009">
    <property type="protein sequence ID" value="MCQ4923997.1"/>
    <property type="molecule type" value="Genomic_DNA"/>
</dbReference>
<evidence type="ECO:0000256" key="6">
    <source>
        <dbReference type="SAM" id="SignalP"/>
    </source>
</evidence>
<evidence type="ECO:0000256" key="3">
    <source>
        <dbReference type="ARBA" id="ARBA00022801"/>
    </source>
</evidence>
<keyword evidence="4 5" id="KW-0720">Serine protease</keyword>
<dbReference type="NCBIfam" id="TIGR00225">
    <property type="entry name" value="prc"/>
    <property type="match status" value="1"/>
</dbReference>
<dbReference type="SUPFAM" id="SSF52096">
    <property type="entry name" value="ClpP/crotonase"/>
    <property type="match status" value="1"/>
</dbReference>
<feature type="domain" description="PDZ" evidence="7">
    <location>
        <begin position="85"/>
        <end position="153"/>
    </location>
</feature>
<keyword evidence="6" id="KW-0732">Signal</keyword>
<protein>
    <submittedName>
        <fullName evidence="8">S41 family peptidase</fullName>
    </submittedName>
</protein>
<comment type="similarity">
    <text evidence="1 5">Belongs to the peptidase S41A family.</text>
</comment>
<evidence type="ECO:0000313" key="8">
    <source>
        <dbReference type="EMBL" id="MCQ4923997.1"/>
    </source>
</evidence>
<sequence length="371" mass="41182">MNKNKSKIIIFALILTLIIPSFALAETQSSPPELKADLIFFEEVLEYVKDSYPFEVDESKLIEAALKGMLQSIDPYSNYYTVEESASVYKSLMGTFSGIGIHIEEKDGYINVRDIIKSQPAEKAGVKKDDLIVSVDDVDIKDLGLEKVSSMIQGPKDTKVKLGIQREGKILIIEIVRDTISITPVHYKILENKIGYLQIDEFNTQTTQEVKKALQEFDNKNVTKVILDLRDNPGGQLTQAISIAKLFVPKGDVVHIRAKNQPLETYTSTLEKIKYKLVVLVNENSASASEIVAGAIKDRKAGTLVGTKTFGKGIVQSLLPIEDGSLIKLTTSEYLTPNKTSIHGKGIEPDIKVENTEKEDLQLKKALEILK</sequence>
<feature type="signal peptide" evidence="6">
    <location>
        <begin position="1"/>
        <end position="25"/>
    </location>
</feature>
<evidence type="ECO:0000256" key="1">
    <source>
        <dbReference type="ARBA" id="ARBA00009179"/>
    </source>
</evidence>
<accession>A0ABT1SBY6</accession>
<evidence type="ECO:0000313" key="9">
    <source>
        <dbReference type="Proteomes" id="UP001524478"/>
    </source>
</evidence>